<evidence type="ECO:0000313" key="2">
    <source>
        <dbReference type="EMBL" id="MBA6157363.1"/>
    </source>
</evidence>
<keyword evidence="3" id="KW-1185">Reference proteome</keyword>
<dbReference type="Gene3D" id="1.20.58.520">
    <property type="entry name" value="Amidohydrolase"/>
    <property type="match status" value="1"/>
</dbReference>
<accession>A0A839AQJ4</accession>
<dbReference type="Gene3D" id="2.30.40.10">
    <property type="entry name" value="Urease, subunit C, domain 1"/>
    <property type="match status" value="1"/>
</dbReference>
<dbReference type="Gene3D" id="3.30.110.90">
    <property type="entry name" value="Amidohydrolase"/>
    <property type="match status" value="1"/>
</dbReference>
<dbReference type="PROSITE" id="PS51257">
    <property type="entry name" value="PROKAR_LIPOPROTEIN"/>
    <property type="match status" value="1"/>
</dbReference>
<dbReference type="SUPFAM" id="SSF51556">
    <property type="entry name" value="Metallo-dependent hydrolases"/>
    <property type="match status" value="1"/>
</dbReference>
<dbReference type="RefSeq" id="WP_182125866.1">
    <property type="nucleotide sequence ID" value="NZ_JACGLS010000009.1"/>
</dbReference>
<dbReference type="InterPro" id="IPR051781">
    <property type="entry name" value="Metallo-dep_Hydrolase"/>
</dbReference>
<dbReference type="Gene3D" id="3.40.50.10910">
    <property type="entry name" value="Amidohydrolase"/>
    <property type="match status" value="1"/>
</dbReference>
<dbReference type="PANTHER" id="PTHR43135:SF3">
    <property type="entry name" value="ALPHA-D-RIBOSE 1-METHYLPHOSPHONATE 5-TRIPHOSPHATE DIPHOSPHATASE"/>
    <property type="match status" value="1"/>
</dbReference>
<dbReference type="Proteomes" id="UP000563906">
    <property type="component" value="Unassembled WGS sequence"/>
</dbReference>
<dbReference type="PANTHER" id="PTHR43135">
    <property type="entry name" value="ALPHA-D-RIBOSE 1-METHYLPHOSPHONATE 5-TRIPHOSPHATE DIPHOSPHATASE"/>
    <property type="match status" value="1"/>
</dbReference>
<dbReference type="GO" id="GO:0016810">
    <property type="term" value="F:hydrolase activity, acting on carbon-nitrogen (but not peptide) bonds"/>
    <property type="evidence" value="ECO:0007669"/>
    <property type="project" value="InterPro"/>
</dbReference>
<sequence>MKLKKIFIIVTYFLLISCQNEIVVDHTILSNCNIIDIKTGEITKGSDIWIDKDRIHKITPHNKNLTTTDTLIDATNKYVIPSLWDMHAHLVFNDWVANLNTAMGVTGLRSMHGGKNIEDVLKHRKDGFYKGFEFLFSSPITEGPGETWPGTRVALNAEEGRQLVREYHAKGYDFVKVYNFLSNETYRAIADECNKLDFPFAGHVPIEVTTEEAILAGQKSIEHTIGLEHALADPKSFNNKNLDYNQNMTAFLKAYDDKLKDNVLAITKSNKTWFCPTLANLKAFIITEEIDSIFRNDPRLKYIPKEEQNYWFGDVTEEGTPSYLAVNENWAKTEKAVFELRMSYLKPMLDNGTKFLAGTDIGNPNIYPGFTLHDELTLFVKAGFTELEALQTATLNPAIYVEREDELGTLEVGKIANILILDKNPLENIKNTLTINGLVRRGEYFGKDYLNKLLDDLIN</sequence>
<dbReference type="InterPro" id="IPR011059">
    <property type="entry name" value="Metal-dep_hydrolase_composite"/>
</dbReference>
<gene>
    <name evidence="2" type="ORF">H3Z83_12670</name>
</gene>
<evidence type="ECO:0000259" key="1">
    <source>
        <dbReference type="Pfam" id="PF01979"/>
    </source>
</evidence>
<evidence type="ECO:0000313" key="3">
    <source>
        <dbReference type="Proteomes" id="UP000563906"/>
    </source>
</evidence>
<dbReference type="InterPro" id="IPR006680">
    <property type="entry name" value="Amidohydro-rel"/>
</dbReference>
<keyword evidence="2" id="KW-0378">Hydrolase</keyword>
<dbReference type="SUPFAM" id="SSF51338">
    <property type="entry name" value="Composite domain of metallo-dependent hydrolases"/>
    <property type="match status" value="1"/>
</dbReference>
<proteinExistence type="predicted"/>
<dbReference type="InterPro" id="IPR032466">
    <property type="entry name" value="Metal_Hydrolase"/>
</dbReference>
<feature type="domain" description="Amidohydrolase-related" evidence="1">
    <location>
        <begin position="116"/>
        <end position="433"/>
    </location>
</feature>
<dbReference type="AlphaFoldDB" id="A0A839AQJ4"/>
<organism evidence="2 3">
    <name type="scientific">Tenacibaculum pelagium</name>
    <dbReference type="NCBI Taxonomy" id="2759527"/>
    <lineage>
        <taxon>Bacteria</taxon>
        <taxon>Pseudomonadati</taxon>
        <taxon>Bacteroidota</taxon>
        <taxon>Flavobacteriia</taxon>
        <taxon>Flavobacteriales</taxon>
        <taxon>Flavobacteriaceae</taxon>
        <taxon>Tenacibaculum</taxon>
    </lineage>
</organism>
<comment type="caution">
    <text evidence="2">The sequence shown here is derived from an EMBL/GenBank/DDBJ whole genome shotgun (WGS) entry which is preliminary data.</text>
</comment>
<protein>
    <submittedName>
        <fullName evidence="2">Amidohydrolase family protein</fullName>
    </submittedName>
</protein>
<name>A0A839AQJ4_9FLAO</name>
<dbReference type="EMBL" id="JACGLS010000009">
    <property type="protein sequence ID" value="MBA6157363.1"/>
    <property type="molecule type" value="Genomic_DNA"/>
</dbReference>
<dbReference type="Pfam" id="PF01979">
    <property type="entry name" value="Amidohydro_1"/>
    <property type="match status" value="1"/>
</dbReference>
<reference evidence="2 3" key="1">
    <citation type="submission" date="2020-07" db="EMBL/GenBank/DDBJ databases">
        <title>Bacterium isolated from marine sediment.</title>
        <authorList>
            <person name="Shang D."/>
            <person name="Du Z.-J."/>
        </authorList>
    </citation>
    <scope>NUCLEOTIDE SEQUENCE [LARGE SCALE GENOMIC DNA]</scope>
    <source>
        <strain evidence="2 3">S7007</strain>
    </source>
</reference>